<organism evidence="2 3">
    <name type="scientific">Polarella glacialis</name>
    <name type="common">Dinoflagellate</name>
    <dbReference type="NCBI Taxonomy" id="89957"/>
    <lineage>
        <taxon>Eukaryota</taxon>
        <taxon>Sar</taxon>
        <taxon>Alveolata</taxon>
        <taxon>Dinophyceae</taxon>
        <taxon>Suessiales</taxon>
        <taxon>Suessiaceae</taxon>
        <taxon>Polarella</taxon>
    </lineage>
</organism>
<comment type="caution">
    <text evidence="2">The sequence shown here is derived from an EMBL/GenBank/DDBJ whole genome shotgun (WGS) entry which is preliminary data.</text>
</comment>
<evidence type="ECO:0000313" key="2">
    <source>
        <dbReference type="EMBL" id="CAE8634618.1"/>
    </source>
</evidence>
<sequence>PCTPPSSRRRLAAQDSEDALPLPASQRTPRSTGGEAGEVKLSQLEEASPLCRASADASDEWF</sequence>
<protein>
    <submittedName>
        <fullName evidence="2">Uncharacterized protein</fullName>
    </submittedName>
</protein>
<name>A0A813HAC9_POLGL</name>
<accession>A0A813HAC9</accession>
<feature type="non-terminal residue" evidence="2">
    <location>
        <position position="1"/>
    </location>
</feature>
<evidence type="ECO:0000256" key="1">
    <source>
        <dbReference type="SAM" id="MobiDB-lite"/>
    </source>
</evidence>
<gene>
    <name evidence="2" type="ORF">PGLA1383_LOCUS50266</name>
</gene>
<evidence type="ECO:0000313" key="3">
    <source>
        <dbReference type="Proteomes" id="UP000654075"/>
    </source>
</evidence>
<keyword evidence="3" id="KW-1185">Reference proteome</keyword>
<dbReference type="AlphaFoldDB" id="A0A813HAC9"/>
<dbReference type="EMBL" id="CAJNNV010031084">
    <property type="protein sequence ID" value="CAE8634618.1"/>
    <property type="molecule type" value="Genomic_DNA"/>
</dbReference>
<proteinExistence type="predicted"/>
<reference evidence="2" key="1">
    <citation type="submission" date="2021-02" db="EMBL/GenBank/DDBJ databases">
        <authorList>
            <person name="Dougan E. K."/>
            <person name="Rhodes N."/>
            <person name="Thang M."/>
            <person name="Chan C."/>
        </authorList>
    </citation>
    <scope>NUCLEOTIDE SEQUENCE</scope>
</reference>
<feature type="region of interest" description="Disordered" evidence="1">
    <location>
        <begin position="1"/>
        <end position="62"/>
    </location>
</feature>
<dbReference type="Proteomes" id="UP000654075">
    <property type="component" value="Unassembled WGS sequence"/>
</dbReference>